<evidence type="ECO:0000256" key="1">
    <source>
        <dbReference type="SAM" id="MobiDB-lite"/>
    </source>
</evidence>
<feature type="transmembrane region" description="Helical" evidence="2">
    <location>
        <begin position="505"/>
        <end position="528"/>
    </location>
</feature>
<keyword evidence="4" id="KW-1185">Reference proteome</keyword>
<feature type="transmembrane region" description="Helical" evidence="2">
    <location>
        <begin position="625"/>
        <end position="650"/>
    </location>
</feature>
<feature type="transmembrane region" description="Helical" evidence="2">
    <location>
        <begin position="688"/>
        <end position="713"/>
    </location>
</feature>
<dbReference type="RefSeq" id="WP_390232485.1">
    <property type="nucleotide sequence ID" value="NZ_JBHSCN010000023.1"/>
</dbReference>
<evidence type="ECO:0000313" key="4">
    <source>
        <dbReference type="Proteomes" id="UP001595900"/>
    </source>
</evidence>
<accession>A0ABV8QCA1</accession>
<feature type="transmembrane region" description="Helical" evidence="2">
    <location>
        <begin position="734"/>
        <end position="756"/>
    </location>
</feature>
<feature type="transmembrane region" description="Helical" evidence="2">
    <location>
        <begin position="657"/>
        <end position="676"/>
    </location>
</feature>
<evidence type="ECO:0008006" key="5">
    <source>
        <dbReference type="Google" id="ProtNLM"/>
    </source>
</evidence>
<feature type="region of interest" description="Disordered" evidence="1">
    <location>
        <begin position="1257"/>
        <end position="1277"/>
    </location>
</feature>
<name>A0ABV8QCA1_9MICO</name>
<feature type="transmembrane region" description="Helical" evidence="2">
    <location>
        <begin position="549"/>
        <end position="571"/>
    </location>
</feature>
<keyword evidence="2" id="KW-0812">Transmembrane</keyword>
<gene>
    <name evidence="3" type="ORF">ACFOYW_18365</name>
</gene>
<evidence type="ECO:0000313" key="3">
    <source>
        <dbReference type="EMBL" id="MFC4245338.1"/>
    </source>
</evidence>
<keyword evidence="2" id="KW-0472">Membrane</keyword>
<sequence length="1277" mass="133520">MAWHKNRIQRVLLALFAPIVAFSSIAGLQFFSGSAVTANAASTVEASLSDTDQATSIAYFNDLRQCFQQAESTIKTSTSSPQTAAPSTWFPSGLKMDVLGQSESCSDIATAALKLWGFSADGGDLLEQIGYTYSAKLPGYTDSKGGLAIQKGFTSYMSSEVFGKKLAGNSSFPTAGSYYAYQQTLINSSCSATDLGPVASLNAAQADQIGTTVSGMTYTKTTVVNGDGSTSSDEFSYKSGKSDVYVWGSAQSASGIDDGSTSASTFQASCATLVKDMGSAATAAAADLAQTTCTTALTSSSSTPTSAQVSACAAGLAHKSNITYCATTATYTASSALETACFQGAGYGNGVKCAVKYSDASDLQACLIGSQTNHCSTFTTGTQAAETPSDVLSGEIAACQYGQKIGPGATVAGGNAQGNTCATNPLLANCQQCPDGSTPAAEGSCPTTPSCTISGIGWIVCPVMTFLSSVADSMYGILSSDFLPVSPLSTTIQASSGKSVTSPTYAAWKIMQSFANVVLVIVFLVMIFSQLTDGFGNEQRLASWGVKRLLPRLIIAAIAMNLSFFVCEVLIDLSNIFGVSVKGLFDGVASSVASSAGTTITATVGNGNGWGSVVGTVLDVVAGGAIGYFALTMFGSLLLAAVLVLLMVLFILIARQVLIVLLVVLSPLAFVAFILPNTQKLFKRWWDILFALLLLFPIIGAVYGASELASIVLQYSYSAKFTVGSQTISNPNSSWFGQILASAVMVIPLVAVPFILKGALSAVPMLGQLSQKWANRANSNFGKQLRSSYQNSAIGRGQATRRLARQNLRDQRFAENLQRKGVLGTLTRTAAGGLSPLSLDRRSAAAQKEAILRAATNTAATAQSAEVKAAMELLSREVGTNPGDILTHIQKNHAGMSDVQMEAAVDHLLAHEGTRELRTLMSDQGVMSRHARSVAVSARRNDSVVRRKAPDLANWASTTAAAQGGAFGGSTTASTYEGAQASKLIDLDPASAAAAEPYIQPEEARRALQSQRAIEMKPDTRKILERVAAMQGAQAMDGAPVVDTAGGAPAPSNADVAPGAGAQPVDSFQQPPTDDSAAVDASSLRFDGSWVQTGPVWDDGFWRQGPALAGDVLRQVSDKGGWQALSNEDVTAAWEHARQLPPSVNKDALLQQAMQEVARRNLITPAQAAATSGGVSDPTSPQEILNIDHTASTPATNAPASLMQPAPNTTVERIGSQEVLTTDARRLSTEDRHDIFNPAAPMSAQSDEALRTVVNQMDRTPWGDEAEAELRRRRNSR</sequence>
<evidence type="ECO:0000256" key="2">
    <source>
        <dbReference type="SAM" id="Phobius"/>
    </source>
</evidence>
<dbReference type="EMBL" id="JBHSCN010000023">
    <property type="protein sequence ID" value="MFC4245338.1"/>
    <property type="molecule type" value="Genomic_DNA"/>
</dbReference>
<organism evidence="3 4">
    <name type="scientific">Gryllotalpicola reticulitermitis</name>
    <dbReference type="NCBI Taxonomy" id="1184153"/>
    <lineage>
        <taxon>Bacteria</taxon>
        <taxon>Bacillati</taxon>
        <taxon>Actinomycetota</taxon>
        <taxon>Actinomycetes</taxon>
        <taxon>Micrococcales</taxon>
        <taxon>Microbacteriaceae</taxon>
        <taxon>Gryllotalpicola</taxon>
    </lineage>
</organism>
<reference evidence="4" key="1">
    <citation type="journal article" date="2019" name="Int. J. Syst. Evol. Microbiol.">
        <title>The Global Catalogue of Microorganisms (GCM) 10K type strain sequencing project: providing services to taxonomists for standard genome sequencing and annotation.</title>
        <authorList>
            <consortium name="The Broad Institute Genomics Platform"/>
            <consortium name="The Broad Institute Genome Sequencing Center for Infectious Disease"/>
            <person name="Wu L."/>
            <person name="Ma J."/>
        </authorList>
    </citation>
    <scope>NUCLEOTIDE SEQUENCE [LARGE SCALE GENOMIC DNA]</scope>
    <source>
        <strain evidence="4">CGMCC 1.10363</strain>
    </source>
</reference>
<keyword evidence="2" id="KW-1133">Transmembrane helix</keyword>
<protein>
    <recommendedName>
        <fullName evidence="5">TrbL/VirB6 plasmid conjugal transfer protein</fullName>
    </recommendedName>
</protein>
<comment type="caution">
    <text evidence="3">The sequence shown here is derived from an EMBL/GenBank/DDBJ whole genome shotgun (WGS) entry which is preliminary data.</text>
</comment>
<feature type="region of interest" description="Disordered" evidence="1">
    <location>
        <begin position="1041"/>
        <end position="1078"/>
    </location>
</feature>
<proteinExistence type="predicted"/>
<dbReference type="Proteomes" id="UP001595900">
    <property type="component" value="Unassembled WGS sequence"/>
</dbReference>